<protein>
    <submittedName>
        <fullName evidence="1">Uncharacterized protein</fullName>
    </submittedName>
</protein>
<dbReference type="AlphaFoldDB" id="A0A0F9J6R3"/>
<reference evidence="1" key="1">
    <citation type="journal article" date="2015" name="Nature">
        <title>Complex archaea that bridge the gap between prokaryotes and eukaryotes.</title>
        <authorList>
            <person name="Spang A."/>
            <person name="Saw J.H."/>
            <person name="Jorgensen S.L."/>
            <person name="Zaremba-Niedzwiedzka K."/>
            <person name="Martijn J."/>
            <person name="Lind A.E."/>
            <person name="van Eijk R."/>
            <person name="Schleper C."/>
            <person name="Guy L."/>
            <person name="Ettema T.J."/>
        </authorList>
    </citation>
    <scope>NUCLEOTIDE SEQUENCE</scope>
</reference>
<gene>
    <name evidence="1" type="ORF">LCGC14_1568190</name>
</gene>
<feature type="non-terminal residue" evidence="1">
    <location>
        <position position="1"/>
    </location>
</feature>
<evidence type="ECO:0000313" key="1">
    <source>
        <dbReference type="EMBL" id="KKM28089.1"/>
    </source>
</evidence>
<name>A0A0F9J6R3_9ZZZZ</name>
<comment type="caution">
    <text evidence="1">The sequence shown here is derived from an EMBL/GenBank/DDBJ whole genome shotgun (WGS) entry which is preliminary data.</text>
</comment>
<dbReference type="EMBL" id="LAZR01012192">
    <property type="protein sequence ID" value="KKM28089.1"/>
    <property type="molecule type" value="Genomic_DNA"/>
</dbReference>
<accession>A0A0F9J6R3</accession>
<proteinExistence type="predicted"/>
<organism evidence="1">
    <name type="scientific">marine sediment metagenome</name>
    <dbReference type="NCBI Taxonomy" id="412755"/>
    <lineage>
        <taxon>unclassified sequences</taxon>
        <taxon>metagenomes</taxon>
        <taxon>ecological metagenomes</taxon>
    </lineage>
</organism>
<sequence>SSIAQSSLIGNIQSGFLTMSPEILSALINPYSGGAWLWLIEICIPGYNVIRHARNPVDIVYAGVTYTKNNLDLNLPSLTGDGSIPRTIIRVAQDADYTLEDKINATQGAGGGRIKIIRAHEDFLDKFIVELEREVRILTADSDTKHVIFRLGIPNPLLKKVPLRRYSSKICPYSLPGLFKGIECQYVGGDTACGGKYTDCLDKGNEVHFGADLGLDPNVTRV</sequence>